<dbReference type="EMBL" id="HG806232">
    <property type="protein sequence ID" value="CDW57890.1"/>
    <property type="molecule type" value="Genomic_DNA"/>
</dbReference>
<evidence type="ECO:0000256" key="3">
    <source>
        <dbReference type="ARBA" id="ARBA00022737"/>
    </source>
</evidence>
<proteinExistence type="predicted"/>
<evidence type="ECO:0000313" key="4">
    <source>
        <dbReference type="EMBL" id="CDW57890.1"/>
    </source>
</evidence>
<dbReference type="SMART" id="SM00369">
    <property type="entry name" value="LRR_TYP"/>
    <property type="match status" value="3"/>
</dbReference>
<dbReference type="SUPFAM" id="SSF52058">
    <property type="entry name" value="L domain-like"/>
    <property type="match status" value="1"/>
</dbReference>
<dbReference type="Gene3D" id="3.80.10.10">
    <property type="entry name" value="Ribonuclease Inhibitor"/>
    <property type="match status" value="1"/>
</dbReference>
<dbReference type="GO" id="GO:0005615">
    <property type="term" value="C:extracellular space"/>
    <property type="evidence" value="ECO:0007669"/>
    <property type="project" value="TreeGrafter"/>
</dbReference>
<evidence type="ECO:0000256" key="1">
    <source>
        <dbReference type="ARBA" id="ARBA00022614"/>
    </source>
</evidence>
<protein>
    <submittedName>
        <fullName evidence="4">LRR 1 and LRR 8 domain containing protein</fullName>
    </submittedName>
</protein>
<dbReference type="InterPro" id="IPR003591">
    <property type="entry name" value="Leu-rich_rpt_typical-subtyp"/>
</dbReference>
<keyword evidence="1" id="KW-0433">Leucine-rich repeat</keyword>
<sequence>MRFQHNQFSVLRKDEFVSFPNLISLWLDENQIEHIDQEALRLPNLRNLYLRANRITFISETRLDLSNNFIFALRSRNFFYSFAPLTNLVDLNLADNALTVLPTESLKGFKWKKLCHAVDMLL</sequence>
<keyword evidence="5" id="KW-1185">Reference proteome</keyword>
<dbReference type="GO" id="GO:0031012">
    <property type="term" value="C:extracellular matrix"/>
    <property type="evidence" value="ECO:0007669"/>
    <property type="project" value="TreeGrafter"/>
</dbReference>
<keyword evidence="3" id="KW-0677">Repeat</keyword>
<dbReference type="STRING" id="36087.A0A077ZGY7"/>
<reference evidence="4" key="1">
    <citation type="submission" date="2014-01" db="EMBL/GenBank/DDBJ databases">
        <authorList>
            <person name="Aslett M."/>
        </authorList>
    </citation>
    <scope>NUCLEOTIDE SEQUENCE</scope>
</reference>
<dbReference type="AlphaFoldDB" id="A0A077ZGY7"/>
<keyword evidence="2" id="KW-0732">Signal</keyword>
<dbReference type="OrthoDB" id="676979at2759"/>
<evidence type="ECO:0000313" key="5">
    <source>
        <dbReference type="Proteomes" id="UP000030665"/>
    </source>
</evidence>
<name>A0A077ZGY7_TRITR</name>
<dbReference type="Pfam" id="PF13855">
    <property type="entry name" value="LRR_8"/>
    <property type="match status" value="1"/>
</dbReference>
<dbReference type="PANTHER" id="PTHR24373">
    <property type="entry name" value="SLIT RELATED LEUCINE-RICH REPEAT NEURONAL PROTEIN"/>
    <property type="match status" value="1"/>
</dbReference>
<accession>A0A077ZGY7</accession>
<organism evidence="4 5">
    <name type="scientific">Trichuris trichiura</name>
    <name type="common">Whipworm</name>
    <name type="synonym">Trichocephalus trichiurus</name>
    <dbReference type="NCBI Taxonomy" id="36087"/>
    <lineage>
        <taxon>Eukaryota</taxon>
        <taxon>Metazoa</taxon>
        <taxon>Ecdysozoa</taxon>
        <taxon>Nematoda</taxon>
        <taxon>Enoplea</taxon>
        <taxon>Dorylaimia</taxon>
        <taxon>Trichinellida</taxon>
        <taxon>Trichuridae</taxon>
        <taxon>Trichuris</taxon>
    </lineage>
</organism>
<dbReference type="Proteomes" id="UP000030665">
    <property type="component" value="Unassembled WGS sequence"/>
</dbReference>
<gene>
    <name evidence="4" type="ORF">TTRE_0000619001</name>
</gene>
<dbReference type="PANTHER" id="PTHR24373:SF370">
    <property type="entry name" value="FISH-LIPS, ISOFORM E"/>
    <property type="match status" value="1"/>
</dbReference>
<dbReference type="InterPro" id="IPR001611">
    <property type="entry name" value="Leu-rich_rpt"/>
</dbReference>
<evidence type="ECO:0000256" key="2">
    <source>
        <dbReference type="ARBA" id="ARBA00022729"/>
    </source>
</evidence>
<dbReference type="PROSITE" id="PS51450">
    <property type="entry name" value="LRR"/>
    <property type="match status" value="1"/>
</dbReference>
<reference evidence="4" key="2">
    <citation type="submission" date="2014-03" db="EMBL/GenBank/DDBJ databases">
        <title>The whipworm genome and dual-species transcriptomics of an intimate host-pathogen interaction.</title>
        <authorList>
            <person name="Foth B.J."/>
            <person name="Tsai I.J."/>
            <person name="Reid A.J."/>
            <person name="Bancroft A.J."/>
            <person name="Nichol S."/>
            <person name="Tracey A."/>
            <person name="Holroyd N."/>
            <person name="Cotton J.A."/>
            <person name="Stanley E.J."/>
            <person name="Zarowiecki M."/>
            <person name="Liu J.Z."/>
            <person name="Huckvale T."/>
            <person name="Cooper P.J."/>
            <person name="Grencis R.K."/>
            <person name="Berriman M."/>
        </authorList>
    </citation>
    <scope>NUCLEOTIDE SEQUENCE [LARGE SCALE GENOMIC DNA]</scope>
</reference>
<dbReference type="InterPro" id="IPR032675">
    <property type="entry name" value="LRR_dom_sf"/>
</dbReference>
<dbReference type="InterPro" id="IPR050328">
    <property type="entry name" value="Dev_Immune_Receptor"/>
</dbReference>